<protein>
    <recommendedName>
        <fullName evidence="3">Phage tail assembly protein</fullName>
    </recommendedName>
</protein>
<keyword evidence="2" id="KW-1185">Reference proteome</keyword>
<dbReference type="InterPro" id="IPR024406">
    <property type="entry name" value="TAC-10"/>
</dbReference>
<dbReference type="AlphaFoldDB" id="A0AA37TBR7"/>
<dbReference type="Pfam" id="PF10963">
    <property type="entry name" value="Phage_TAC_10"/>
    <property type="match status" value="1"/>
</dbReference>
<evidence type="ECO:0000313" key="1">
    <source>
        <dbReference type="EMBL" id="GLS26157.1"/>
    </source>
</evidence>
<gene>
    <name evidence="1" type="ORF">GCM10007877_18720</name>
</gene>
<comment type="caution">
    <text evidence="1">The sequence shown here is derived from an EMBL/GenBank/DDBJ whole genome shotgun (WGS) entry which is preliminary data.</text>
</comment>
<dbReference type="Proteomes" id="UP001156870">
    <property type="component" value="Unassembled WGS sequence"/>
</dbReference>
<name>A0AA37TBR7_9GAMM</name>
<organism evidence="1 2">
    <name type="scientific">Marinibactrum halimedae</name>
    <dbReference type="NCBI Taxonomy" id="1444977"/>
    <lineage>
        <taxon>Bacteria</taxon>
        <taxon>Pseudomonadati</taxon>
        <taxon>Pseudomonadota</taxon>
        <taxon>Gammaproteobacteria</taxon>
        <taxon>Cellvibrionales</taxon>
        <taxon>Cellvibrionaceae</taxon>
        <taxon>Marinibactrum</taxon>
    </lineage>
</organism>
<dbReference type="EMBL" id="BSPD01000039">
    <property type="protein sequence ID" value="GLS26157.1"/>
    <property type="molecule type" value="Genomic_DNA"/>
</dbReference>
<evidence type="ECO:0008006" key="3">
    <source>
        <dbReference type="Google" id="ProtNLM"/>
    </source>
</evidence>
<reference evidence="1 2" key="1">
    <citation type="journal article" date="2014" name="Int. J. Syst. Evol. Microbiol.">
        <title>Complete genome sequence of Corynebacterium casei LMG S-19264T (=DSM 44701T), isolated from a smear-ripened cheese.</title>
        <authorList>
            <consortium name="US DOE Joint Genome Institute (JGI-PGF)"/>
            <person name="Walter F."/>
            <person name="Albersmeier A."/>
            <person name="Kalinowski J."/>
            <person name="Ruckert C."/>
        </authorList>
    </citation>
    <scope>NUCLEOTIDE SEQUENCE [LARGE SCALE GENOMIC DNA]</scope>
    <source>
        <strain evidence="1 2">NBRC 110095</strain>
    </source>
</reference>
<sequence>MSKAVNHSDGQTVAFELGDGQELNFSVTRDAYSKFIDEAGVPEGRVVAMHTLLMRCADEKTKDILRPLLKHAPNINYLCGQLMKQYTPDISVTVK</sequence>
<evidence type="ECO:0000313" key="2">
    <source>
        <dbReference type="Proteomes" id="UP001156870"/>
    </source>
</evidence>
<proteinExistence type="predicted"/>
<accession>A0AA37TBR7</accession>
<dbReference type="RefSeq" id="WP_232593054.1">
    <property type="nucleotide sequence ID" value="NZ_BSPD01000039.1"/>
</dbReference>